<dbReference type="InterPro" id="IPR054000">
    <property type="entry name" value="MLKL_N"/>
</dbReference>
<accession>A0AAW0BWL8</accession>
<feature type="coiled-coil region" evidence="1">
    <location>
        <begin position="421"/>
        <end position="455"/>
    </location>
</feature>
<dbReference type="Pfam" id="PF22215">
    <property type="entry name" value="MLKL_N"/>
    <property type="match status" value="1"/>
</dbReference>
<name>A0AAW0BWL8_9AGAR</name>
<proteinExistence type="predicted"/>
<reference evidence="4 5" key="1">
    <citation type="submission" date="2024-01" db="EMBL/GenBank/DDBJ databases">
        <title>A draft genome for a cacao thread blight-causing isolate of Paramarasmius palmivorus.</title>
        <authorList>
            <person name="Baruah I.K."/>
            <person name="Bukari Y."/>
            <person name="Amoako-Attah I."/>
            <person name="Meinhardt L.W."/>
            <person name="Bailey B.A."/>
            <person name="Cohen S.P."/>
        </authorList>
    </citation>
    <scope>NUCLEOTIDE SEQUENCE [LARGE SCALE GENOMIC DNA]</scope>
    <source>
        <strain evidence="4 5">GH-12</strain>
    </source>
</reference>
<keyword evidence="5" id="KW-1185">Reference proteome</keyword>
<dbReference type="SUPFAM" id="SSF52833">
    <property type="entry name" value="Thioredoxin-like"/>
    <property type="match status" value="1"/>
</dbReference>
<dbReference type="GO" id="GO:0007166">
    <property type="term" value="P:cell surface receptor signaling pathway"/>
    <property type="evidence" value="ECO:0007669"/>
    <property type="project" value="InterPro"/>
</dbReference>
<evidence type="ECO:0000256" key="1">
    <source>
        <dbReference type="SAM" id="Coils"/>
    </source>
</evidence>
<dbReference type="GO" id="GO:0016491">
    <property type="term" value="F:oxidoreductase activity"/>
    <property type="evidence" value="ECO:0007669"/>
    <property type="project" value="InterPro"/>
</dbReference>
<dbReference type="AlphaFoldDB" id="A0AAW0BWL8"/>
<dbReference type="GO" id="GO:0016209">
    <property type="term" value="F:antioxidant activity"/>
    <property type="evidence" value="ECO:0007669"/>
    <property type="project" value="InterPro"/>
</dbReference>
<keyword evidence="1" id="KW-0175">Coiled coil</keyword>
<evidence type="ECO:0000313" key="4">
    <source>
        <dbReference type="EMBL" id="KAK7030367.1"/>
    </source>
</evidence>
<dbReference type="Gene3D" id="1.20.930.20">
    <property type="entry name" value="Adaptor protein Cbl, N-terminal domain"/>
    <property type="match status" value="1"/>
</dbReference>
<evidence type="ECO:0000313" key="5">
    <source>
        <dbReference type="Proteomes" id="UP001383192"/>
    </source>
</evidence>
<feature type="domain" description="Mixed lineage kinase" evidence="3">
    <location>
        <begin position="281"/>
        <end position="393"/>
    </location>
</feature>
<dbReference type="Pfam" id="PF00578">
    <property type="entry name" value="AhpC-TSA"/>
    <property type="match status" value="1"/>
</dbReference>
<dbReference type="EMBL" id="JAYKXP010000076">
    <property type="protein sequence ID" value="KAK7030367.1"/>
    <property type="molecule type" value="Genomic_DNA"/>
</dbReference>
<dbReference type="InterPro" id="IPR036537">
    <property type="entry name" value="Adaptor_Cbl_N_dom_sf"/>
</dbReference>
<evidence type="ECO:0000259" key="3">
    <source>
        <dbReference type="Pfam" id="PF22215"/>
    </source>
</evidence>
<protein>
    <submittedName>
        <fullName evidence="4">Uncharacterized protein</fullName>
    </submittedName>
</protein>
<evidence type="ECO:0000259" key="2">
    <source>
        <dbReference type="Pfam" id="PF00578"/>
    </source>
</evidence>
<sequence>MAHYLTSEIGPGKTAPDFEAHTASGPLRFHHWAKDSWSVLFSHPGTSFPLELLEVARQFVEFDKRRVKVIGVSGNWLDDQRKWKGSQVKYGMRIGMADKSVQIIADDAGEVASLYGMINDEDSSAEPYTAFVIDPKRTIRLALAYPATLRKNVDKILQFIDKYSSTDEINSSFNLDSTGRGKIYTPELTRNHDSSTTLNAASDIFSMSNTVDVTLASIGVYHASSTYQNVRDANATSDYVDSAVKLLDSLSDLGKALPFVAPAFILLKVIVDVEKRARDVDTKCRDLVLRVTFMLSHLPALSNLPSISSSSPQRQVIDQMNSVLKETAALIEAYRNQGVLARRLSLRNKEKFERCAKALAEITKDLMMSLQIHQSVQIDTILQRSVPQDPQDEKAKRFVEQYGAGDEAVVKADKGLLKQFAEELKLSVSVEEEAMETLNANLGDLLREHQAQLERRLDDTIRASLTSKEVDMEQTLICVQCEKEFKQSTNHTQACSFHRAEYDSWSRSYKCCGTAHPCQFNAHRAKHHSDYAYGPFFPYARGITGYTDTTSEWAEVEDFNLESEETQTASISRLLKWKTRGAAPDQPTILIRVGRTYFKEPYYFGTFTKEDLDLQSRVIEITRQTIIFRSEPTDSEYAMAEWVTREDGGITGVRLTAKVATALTPFIRVCLFDTEKMEKSGEVLCISEGGLRSYTPSSGYTLPPGQRVSPELPGIAKRPARKDFKTRTSASLPVVMKEVADTPLRANPRMAATDVDYLHGAVSVFNKHSPGTTNPISISEVRVEWRMVGEQTYKPVKSFSFLDGAQLPLTIDPRETWILNFQAAVPRTEEDSKLEVKWWERAFVARKQPLRLKVTLVDIEEEEASLVLEYVYTPFKMELRKDDDLSFIYIDDPVLFERHALHIKIPDREECVLSVEGKDISVRSLQKAVHHAMKTGESEVDLEIGEKRNTNSPGEWEWKTLALVDTSCRRVYAFKILLSQARGSQGYACLEYLPCPEYGDVMAEKRLVRYAVEKVTMPVLESLIEDEPIWDDEFDDTIPEQAKLQTGPANPTSTISGGVVAAIPEEVTVRLASIDRNLDRIATAFEELLEIMKSKRNT</sequence>
<dbReference type="InterPro" id="IPR036249">
    <property type="entry name" value="Thioredoxin-like_sf"/>
</dbReference>
<gene>
    <name evidence="4" type="ORF">VNI00_014111</name>
</gene>
<dbReference type="CDD" id="cd21037">
    <property type="entry name" value="MLKL_NTD"/>
    <property type="match status" value="1"/>
</dbReference>
<dbReference type="Proteomes" id="UP001383192">
    <property type="component" value="Unassembled WGS sequence"/>
</dbReference>
<dbReference type="InterPro" id="IPR000866">
    <property type="entry name" value="AhpC/TSA"/>
</dbReference>
<dbReference type="InterPro" id="IPR059179">
    <property type="entry name" value="MLKL-like_MCAfunc"/>
</dbReference>
<dbReference type="Gene3D" id="3.40.30.10">
    <property type="entry name" value="Glutaredoxin"/>
    <property type="match status" value="1"/>
</dbReference>
<comment type="caution">
    <text evidence="4">The sequence shown here is derived from an EMBL/GenBank/DDBJ whole genome shotgun (WGS) entry which is preliminary data.</text>
</comment>
<organism evidence="4 5">
    <name type="scientific">Paramarasmius palmivorus</name>
    <dbReference type="NCBI Taxonomy" id="297713"/>
    <lineage>
        <taxon>Eukaryota</taxon>
        <taxon>Fungi</taxon>
        <taxon>Dikarya</taxon>
        <taxon>Basidiomycota</taxon>
        <taxon>Agaricomycotina</taxon>
        <taxon>Agaricomycetes</taxon>
        <taxon>Agaricomycetidae</taxon>
        <taxon>Agaricales</taxon>
        <taxon>Marasmiineae</taxon>
        <taxon>Marasmiaceae</taxon>
        <taxon>Paramarasmius</taxon>
    </lineage>
</organism>
<feature type="domain" description="Alkyl hydroperoxide reductase subunit C/ Thiol specific antioxidant" evidence="2">
    <location>
        <begin position="11"/>
        <end position="140"/>
    </location>
</feature>